<protein>
    <submittedName>
        <fullName evidence="2">Uncharacterized protein</fullName>
    </submittedName>
</protein>
<dbReference type="EMBL" id="JAQQWI010000011">
    <property type="protein sequence ID" value="KAK8017190.1"/>
    <property type="molecule type" value="Genomic_DNA"/>
</dbReference>
<proteinExistence type="predicted"/>
<evidence type="ECO:0000256" key="1">
    <source>
        <dbReference type="SAM" id="MobiDB-lite"/>
    </source>
</evidence>
<sequence>MPRRKIPPRDHGSQPINTSYTANSWSENSLHHNSQLRRPGNTDTAAPARVSPKMSMAPRSGDPGGLSPFGALTKDYTPRVIFDARVRVEYGQRQRLRLDSSEHVARLFEDEGVSGN</sequence>
<accession>A0ABR1RQF3</accession>
<feature type="region of interest" description="Disordered" evidence="1">
    <location>
        <begin position="1"/>
        <end position="72"/>
    </location>
</feature>
<evidence type="ECO:0000313" key="3">
    <source>
        <dbReference type="Proteomes" id="UP001396898"/>
    </source>
</evidence>
<organism evidence="2 3">
    <name type="scientific">Apiospora marii</name>
    <dbReference type="NCBI Taxonomy" id="335849"/>
    <lineage>
        <taxon>Eukaryota</taxon>
        <taxon>Fungi</taxon>
        <taxon>Dikarya</taxon>
        <taxon>Ascomycota</taxon>
        <taxon>Pezizomycotina</taxon>
        <taxon>Sordariomycetes</taxon>
        <taxon>Xylariomycetidae</taxon>
        <taxon>Amphisphaeriales</taxon>
        <taxon>Apiosporaceae</taxon>
        <taxon>Apiospora</taxon>
    </lineage>
</organism>
<gene>
    <name evidence="2" type="ORF">PG991_008266</name>
</gene>
<evidence type="ECO:0000313" key="2">
    <source>
        <dbReference type="EMBL" id="KAK8017190.1"/>
    </source>
</evidence>
<name>A0ABR1RQF3_9PEZI</name>
<reference evidence="2 3" key="1">
    <citation type="submission" date="2023-01" db="EMBL/GenBank/DDBJ databases">
        <title>Analysis of 21 Apiospora genomes using comparative genomics revels a genus with tremendous synthesis potential of carbohydrate active enzymes and secondary metabolites.</title>
        <authorList>
            <person name="Sorensen T."/>
        </authorList>
    </citation>
    <scope>NUCLEOTIDE SEQUENCE [LARGE SCALE GENOMIC DNA]</scope>
    <source>
        <strain evidence="2 3">CBS 20057</strain>
    </source>
</reference>
<dbReference type="Proteomes" id="UP001396898">
    <property type="component" value="Unassembled WGS sequence"/>
</dbReference>
<comment type="caution">
    <text evidence="2">The sequence shown here is derived from an EMBL/GenBank/DDBJ whole genome shotgun (WGS) entry which is preliminary data.</text>
</comment>
<feature type="compositionally biased region" description="Polar residues" evidence="1">
    <location>
        <begin position="14"/>
        <end position="33"/>
    </location>
</feature>
<keyword evidence="3" id="KW-1185">Reference proteome</keyword>